<evidence type="ECO:0000313" key="5">
    <source>
        <dbReference type="Proteomes" id="UP000812966"/>
    </source>
</evidence>
<dbReference type="Gene3D" id="2.30.110.10">
    <property type="entry name" value="Electron Transport, Fmn-binding Protein, Chain A"/>
    <property type="match status" value="1"/>
</dbReference>
<feature type="region of interest" description="Disordered" evidence="2">
    <location>
        <begin position="203"/>
        <end position="232"/>
    </location>
</feature>
<name>A0A8K0JSH3_9TREE</name>
<organism evidence="4 5">
    <name type="scientific">Filobasidium floriforme</name>
    <dbReference type="NCBI Taxonomy" id="5210"/>
    <lineage>
        <taxon>Eukaryota</taxon>
        <taxon>Fungi</taxon>
        <taxon>Dikarya</taxon>
        <taxon>Basidiomycota</taxon>
        <taxon>Agaricomycotina</taxon>
        <taxon>Tremellomycetes</taxon>
        <taxon>Filobasidiales</taxon>
        <taxon>Filobasidiaceae</taxon>
        <taxon>Filobasidium</taxon>
    </lineage>
</organism>
<feature type="region of interest" description="Disordered" evidence="2">
    <location>
        <begin position="85"/>
        <end position="117"/>
    </location>
</feature>
<keyword evidence="1" id="KW-0560">Oxidoreductase</keyword>
<feature type="domain" description="Flavin reductase like" evidence="3">
    <location>
        <begin position="33"/>
        <end position="271"/>
    </location>
</feature>
<evidence type="ECO:0000259" key="3">
    <source>
        <dbReference type="SMART" id="SM00903"/>
    </source>
</evidence>
<accession>A0A8K0JSH3</accession>
<proteinExistence type="predicted"/>
<dbReference type="InterPro" id="IPR002563">
    <property type="entry name" value="Flavin_Rdtase-like_dom"/>
</dbReference>
<dbReference type="PANTHER" id="PTHR30466:SF1">
    <property type="entry name" value="FMN REDUCTASE (NADH) RUTF"/>
    <property type="match status" value="1"/>
</dbReference>
<dbReference type="SUPFAM" id="SSF50475">
    <property type="entry name" value="FMN-binding split barrel"/>
    <property type="match status" value="1"/>
</dbReference>
<reference evidence="4" key="1">
    <citation type="submission" date="2020-04" db="EMBL/GenBank/DDBJ databases">
        <title>Analysis of mating type loci in Filobasidium floriforme.</title>
        <authorList>
            <person name="Nowrousian M."/>
        </authorList>
    </citation>
    <scope>NUCLEOTIDE SEQUENCE</scope>
    <source>
        <strain evidence="4">CBS 6242</strain>
    </source>
</reference>
<evidence type="ECO:0000256" key="1">
    <source>
        <dbReference type="ARBA" id="ARBA00023002"/>
    </source>
</evidence>
<sequence length="276" mass="29712">MILRTTILPRLPAAGRWSRRSLHTVGDQLRNVMRSVPQPVAIVITRLEDGTHHGATLSSFTSISLSPPLVSFSLRLPSRLATALQSNGSDTISQSPEKALSRTRTGASSVSGQTNPGQTFTVSLLSKSNELLAHTFSQARSEHENMVRDTSLWEPFSDSSRESGLPVVKGGLGALECRVVGWLPLNELESSLGTLDGMKNGERAVSGPASRAPLLAKGNSSTVKDGGNEGSTGSMLFLAQVERVTQRKRDGEQEGELDMKPLVYENQRYVTTTTAK</sequence>
<dbReference type="Proteomes" id="UP000812966">
    <property type="component" value="Unassembled WGS sequence"/>
</dbReference>
<evidence type="ECO:0000313" key="4">
    <source>
        <dbReference type="EMBL" id="KAG7571325.1"/>
    </source>
</evidence>
<dbReference type="InterPro" id="IPR050268">
    <property type="entry name" value="NADH-dep_flavin_reductase"/>
</dbReference>
<dbReference type="PANTHER" id="PTHR30466">
    <property type="entry name" value="FLAVIN REDUCTASE"/>
    <property type="match status" value="1"/>
</dbReference>
<dbReference type="GO" id="GO:0010181">
    <property type="term" value="F:FMN binding"/>
    <property type="evidence" value="ECO:0007669"/>
    <property type="project" value="InterPro"/>
</dbReference>
<dbReference type="InterPro" id="IPR012349">
    <property type="entry name" value="Split_barrel_FMN-bd"/>
</dbReference>
<dbReference type="EMBL" id="JABELV010000008">
    <property type="protein sequence ID" value="KAG7571325.1"/>
    <property type="molecule type" value="Genomic_DNA"/>
</dbReference>
<comment type="caution">
    <text evidence="4">The sequence shown here is derived from an EMBL/GenBank/DDBJ whole genome shotgun (WGS) entry which is preliminary data.</text>
</comment>
<dbReference type="GO" id="GO:0042602">
    <property type="term" value="F:riboflavin reductase (NADPH) activity"/>
    <property type="evidence" value="ECO:0007669"/>
    <property type="project" value="TreeGrafter"/>
</dbReference>
<keyword evidence="5" id="KW-1185">Reference proteome</keyword>
<dbReference type="SMART" id="SM00903">
    <property type="entry name" value="Flavin_Reduct"/>
    <property type="match status" value="1"/>
</dbReference>
<protein>
    <recommendedName>
        <fullName evidence="3">Flavin reductase like domain-containing protein</fullName>
    </recommendedName>
</protein>
<dbReference type="OrthoDB" id="2015405at2759"/>
<dbReference type="AlphaFoldDB" id="A0A8K0JSH3"/>
<gene>
    <name evidence="4" type="ORF">FFLO_00677</name>
</gene>
<dbReference type="Pfam" id="PF01613">
    <property type="entry name" value="Flavin_Reduct"/>
    <property type="match status" value="1"/>
</dbReference>
<evidence type="ECO:0000256" key="2">
    <source>
        <dbReference type="SAM" id="MobiDB-lite"/>
    </source>
</evidence>